<evidence type="ECO:0000313" key="1">
    <source>
        <dbReference type="EMBL" id="SDE34713.1"/>
    </source>
</evidence>
<dbReference type="RefSeq" id="WP_092736453.1">
    <property type="nucleotide sequence ID" value="NZ_FNAS01000007.1"/>
</dbReference>
<dbReference type="STRING" id="1071918.SAMN05421544_10763"/>
<dbReference type="Proteomes" id="UP000198517">
    <property type="component" value="Unassembled WGS sequence"/>
</dbReference>
<accession>A0A1G7C645</accession>
<sequence length="60" mass="6784">MILAGKQLSSNKHLLKANQAAFEVKTMATGTVIRLVITSFWQYTIFALELGHSNYSTYYL</sequence>
<keyword evidence="2" id="KW-1185">Reference proteome</keyword>
<organism evidence="1 2">
    <name type="scientific">Riemerella columbipharyngis</name>
    <dbReference type="NCBI Taxonomy" id="1071918"/>
    <lineage>
        <taxon>Bacteria</taxon>
        <taxon>Pseudomonadati</taxon>
        <taxon>Bacteroidota</taxon>
        <taxon>Flavobacteriia</taxon>
        <taxon>Flavobacteriales</taxon>
        <taxon>Weeksellaceae</taxon>
        <taxon>Riemerella</taxon>
    </lineage>
</organism>
<name>A0A1G7C645_9FLAO</name>
<dbReference type="AlphaFoldDB" id="A0A1G7C645"/>
<evidence type="ECO:0000313" key="2">
    <source>
        <dbReference type="Proteomes" id="UP000198517"/>
    </source>
</evidence>
<protein>
    <submittedName>
        <fullName evidence="1">Uncharacterized protein</fullName>
    </submittedName>
</protein>
<reference evidence="1 2" key="1">
    <citation type="submission" date="2016-10" db="EMBL/GenBank/DDBJ databases">
        <authorList>
            <person name="de Groot N.N."/>
        </authorList>
    </citation>
    <scope>NUCLEOTIDE SEQUENCE [LARGE SCALE GENOMIC DNA]</scope>
    <source>
        <strain evidence="1 2">DSM 24015</strain>
    </source>
</reference>
<dbReference type="EMBL" id="FNAS01000007">
    <property type="protein sequence ID" value="SDE34713.1"/>
    <property type="molecule type" value="Genomic_DNA"/>
</dbReference>
<gene>
    <name evidence="1" type="ORF">SAMN05421544_10763</name>
</gene>
<proteinExistence type="predicted"/>